<dbReference type="InterPro" id="IPR000644">
    <property type="entry name" value="CBS_dom"/>
</dbReference>
<dbReference type="Pfam" id="PF00571">
    <property type="entry name" value="CBS"/>
    <property type="match status" value="2"/>
</dbReference>
<dbReference type="InterPro" id="IPR046342">
    <property type="entry name" value="CBS_dom_sf"/>
</dbReference>
<sequence>MTTNPVALPADTPVREAAQRMREREIGNVLVLDDDRVAGIVTDRDIVTRAVADRDDLSGCRLRDVRSSGLVTAAPDDDIDTAIERMREAAVRRIAVVEDGRAVGVFTLGDAALEKDSDSALGDISAATSNS</sequence>
<accession>A0ABP8VLC0</accession>
<feature type="domain" description="CBS" evidence="3">
    <location>
        <begin position="66"/>
        <end position="121"/>
    </location>
</feature>
<dbReference type="SMART" id="SM00116">
    <property type="entry name" value="CBS"/>
    <property type="match status" value="2"/>
</dbReference>
<dbReference type="SUPFAM" id="SSF54631">
    <property type="entry name" value="CBS-domain pair"/>
    <property type="match status" value="1"/>
</dbReference>
<dbReference type="Proteomes" id="UP001500192">
    <property type="component" value="Unassembled WGS sequence"/>
</dbReference>
<feature type="domain" description="CBS" evidence="3">
    <location>
        <begin position="1"/>
        <end position="57"/>
    </location>
</feature>
<protein>
    <submittedName>
        <fullName evidence="4">CBS domain-containing protein</fullName>
    </submittedName>
</protein>
<dbReference type="RefSeq" id="WP_346056360.1">
    <property type="nucleotide sequence ID" value="NZ_BAABIB010000151.1"/>
</dbReference>
<keyword evidence="5" id="KW-1185">Reference proteome</keyword>
<name>A0ABP8VLC0_9PSEU</name>
<organism evidence="4 5">
    <name type="scientific">Amycolatopsis dongchuanensis</name>
    <dbReference type="NCBI Taxonomy" id="1070866"/>
    <lineage>
        <taxon>Bacteria</taxon>
        <taxon>Bacillati</taxon>
        <taxon>Actinomycetota</taxon>
        <taxon>Actinomycetes</taxon>
        <taxon>Pseudonocardiales</taxon>
        <taxon>Pseudonocardiaceae</taxon>
        <taxon>Amycolatopsis</taxon>
    </lineage>
</organism>
<evidence type="ECO:0000256" key="1">
    <source>
        <dbReference type="ARBA" id="ARBA00023122"/>
    </source>
</evidence>
<dbReference type="InterPro" id="IPR051257">
    <property type="entry name" value="Diverse_CBS-Domain"/>
</dbReference>
<dbReference type="EMBL" id="BAABIB010000151">
    <property type="protein sequence ID" value="GAA4666894.1"/>
    <property type="molecule type" value="Genomic_DNA"/>
</dbReference>
<dbReference type="PANTHER" id="PTHR43080:SF2">
    <property type="entry name" value="CBS DOMAIN-CONTAINING PROTEIN"/>
    <property type="match status" value="1"/>
</dbReference>
<evidence type="ECO:0000259" key="3">
    <source>
        <dbReference type="PROSITE" id="PS51371"/>
    </source>
</evidence>
<reference evidence="5" key="1">
    <citation type="journal article" date="2019" name="Int. J. Syst. Evol. Microbiol.">
        <title>The Global Catalogue of Microorganisms (GCM) 10K type strain sequencing project: providing services to taxonomists for standard genome sequencing and annotation.</title>
        <authorList>
            <consortium name="The Broad Institute Genomics Platform"/>
            <consortium name="The Broad Institute Genome Sequencing Center for Infectious Disease"/>
            <person name="Wu L."/>
            <person name="Ma J."/>
        </authorList>
    </citation>
    <scope>NUCLEOTIDE SEQUENCE [LARGE SCALE GENOMIC DNA]</scope>
    <source>
        <strain evidence="5">JCM 18054</strain>
    </source>
</reference>
<proteinExistence type="predicted"/>
<evidence type="ECO:0000256" key="2">
    <source>
        <dbReference type="PROSITE-ProRule" id="PRU00703"/>
    </source>
</evidence>
<evidence type="ECO:0000313" key="4">
    <source>
        <dbReference type="EMBL" id="GAA4666894.1"/>
    </source>
</evidence>
<dbReference type="PANTHER" id="PTHR43080">
    <property type="entry name" value="CBS DOMAIN-CONTAINING PROTEIN CBSX3, MITOCHONDRIAL"/>
    <property type="match status" value="1"/>
</dbReference>
<gene>
    <name evidence="4" type="ORF">GCM10023214_70830</name>
</gene>
<dbReference type="Gene3D" id="3.10.580.10">
    <property type="entry name" value="CBS-domain"/>
    <property type="match status" value="1"/>
</dbReference>
<keyword evidence="1 2" id="KW-0129">CBS domain</keyword>
<evidence type="ECO:0000313" key="5">
    <source>
        <dbReference type="Proteomes" id="UP001500192"/>
    </source>
</evidence>
<comment type="caution">
    <text evidence="4">The sequence shown here is derived from an EMBL/GenBank/DDBJ whole genome shotgun (WGS) entry which is preliminary data.</text>
</comment>
<dbReference type="PROSITE" id="PS51371">
    <property type="entry name" value="CBS"/>
    <property type="match status" value="2"/>
</dbReference>